<keyword evidence="6" id="KW-0686">Riboflavin biosynthesis</keyword>
<evidence type="ECO:0000256" key="8">
    <source>
        <dbReference type="ARBA" id="ARBA00022737"/>
    </source>
</evidence>
<keyword evidence="7 12" id="KW-0808">Transferase</keyword>
<feature type="repeat" description="Lumazine-binding" evidence="10">
    <location>
        <begin position="93"/>
        <end position="191"/>
    </location>
</feature>
<dbReference type="SUPFAM" id="SSF63380">
    <property type="entry name" value="Riboflavin synthase domain-like"/>
    <property type="match status" value="2"/>
</dbReference>
<dbReference type="GO" id="GO:0009231">
    <property type="term" value="P:riboflavin biosynthetic process"/>
    <property type="evidence" value="ECO:0007669"/>
    <property type="project" value="UniProtKB-KW"/>
</dbReference>
<dbReference type="RefSeq" id="WP_338182010.1">
    <property type="nucleotide sequence ID" value="NZ_JAEKNQ010000057.1"/>
</dbReference>
<evidence type="ECO:0000256" key="5">
    <source>
        <dbReference type="ARBA" id="ARBA00013950"/>
    </source>
</evidence>
<comment type="pathway">
    <text evidence="3">Cofactor biosynthesis; riboflavin biosynthesis; riboflavin from 2-hydroxy-3-oxobutyl phosphate and 5-amino-6-(D-ribitylamino)uracil: step 2/2.</text>
</comment>
<dbReference type="PANTHER" id="PTHR21098:SF12">
    <property type="entry name" value="RIBOFLAVIN SYNTHASE"/>
    <property type="match status" value="1"/>
</dbReference>
<comment type="function">
    <text evidence="2">Catalyzes the dismutation of two molecules of 6,7-dimethyl-8-ribityllumazine, resulting in the formation of riboflavin and 5-amino-6-(D-ribitylamino)uracil.</text>
</comment>
<comment type="caution">
    <text evidence="12">The sequence shown here is derived from an EMBL/GenBank/DDBJ whole genome shotgun (WGS) entry which is preliminary data.</text>
</comment>
<dbReference type="CDD" id="cd00402">
    <property type="entry name" value="Riboflavin_synthase_like"/>
    <property type="match status" value="1"/>
</dbReference>
<dbReference type="EC" id="2.5.1.9" evidence="4 9"/>
<dbReference type="Gene3D" id="2.40.30.20">
    <property type="match status" value="2"/>
</dbReference>
<feature type="domain" description="Lumazine-binding" evidence="11">
    <location>
        <begin position="1"/>
        <end position="92"/>
    </location>
</feature>
<gene>
    <name evidence="12" type="ORF">JF888_14690</name>
</gene>
<evidence type="ECO:0000256" key="10">
    <source>
        <dbReference type="PROSITE-ProRule" id="PRU00524"/>
    </source>
</evidence>
<evidence type="ECO:0000313" key="12">
    <source>
        <dbReference type="EMBL" id="MBJ7604409.1"/>
    </source>
</evidence>
<organism evidence="12 13">
    <name type="scientific">Candidatus Dormiibacter inghamiae</name>
    <dbReference type="NCBI Taxonomy" id="3127013"/>
    <lineage>
        <taxon>Bacteria</taxon>
        <taxon>Bacillati</taxon>
        <taxon>Candidatus Dormiibacterota</taxon>
        <taxon>Candidatus Dormibacteria</taxon>
        <taxon>Candidatus Dormibacterales</taxon>
        <taxon>Candidatus Dormibacteraceae</taxon>
        <taxon>Candidatus Dormiibacter</taxon>
    </lineage>
</organism>
<dbReference type="Pfam" id="PF00677">
    <property type="entry name" value="Lum_binding"/>
    <property type="match status" value="2"/>
</dbReference>
<dbReference type="NCBIfam" id="NF006767">
    <property type="entry name" value="PRK09289.1"/>
    <property type="match status" value="1"/>
</dbReference>
<dbReference type="NCBIfam" id="TIGR00187">
    <property type="entry name" value="ribE"/>
    <property type="match status" value="1"/>
</dbReference>
<evidence type="ECO:0000256" key="2">
    <source>
        <dbReference type="ARBA" id="ARBA00002803"/>
    </source>
</evidence>
<evidence type="ECO:0000256" key="9">
    <source>
        <dbReference type="NCBIfam" id="TIGR00187"/>
    </source>
</evidence>
<protein>
    <recommendedName>
        <fullName evidence="5 9">Riboflavin synthase</fullName>
        <ecNumber evidence="4 9">2.5.1.9</ecNumber>
    </recommendedName>
</protein>
<evidence type="ECO:0000256" key="3">
    <source>
        <dbReference type="ARBA" id="ARBA00004887"/>
    </source>
</evidence>
<dbReference type="InterPro" id="IPR023366">
    <property type="entry name" value="ATP_synth_asu-like_sf"/>
</dbReference>
<dbReference type="Proteomes" id="UP000620075">
    <property type="component" value="Unassembled WGS sequence"/>
</dbReference>
<evidence type="ECO:0000256" key="6">
    <source>
        <dbReference type="ARBA" id="ARBA00022619"/>
    </source>
</evidence>
<evidence type="ECO:0000313" key="13">
    <source>
        <dbReference type="Proteomes" id="UP000620075"/>
    </source>
</evidence>
<evidence type="ECO:0000256" key="1">
    <source>
        <dbReference type="ARBA" id="ARBA00000968"/>
    </source>
</evidence>
<accession>A0A934KF49</accession>
<comment type="catalytic activity">
    <reaction evidence="1">
        <text>2 6,7-dimethyl-8-(1-D-ribityl)lumazine + H(+) = 5-amino-6-(D-ribitylamino)uracil + riboflavin</text>
        <dbReference type="Rhea" id="RHEA:20772"/>
        <dbReference type="ChEBI" id="CHEBI:15378"/>
        <dbReference type="ChEBI" id="CHEBI:15934"/>
        <dbReference type="ChEBI" id="CHEBI:57986"/>
        <dbReference type="ChEBI" id="CHEBI:58201"/>
        <dbReference type="EC" id="2.5.1.9"/>
    </reaction>
</comment>
<evidence type="ECO:0000256" key="4">
    <source>
        <dbReference type="ARBA" id="ARBA00012827"/>
    </source>
</evidence>
<dbReference type="AlphaFoldDB" id="A0A934KF49"/>
<dbReference type="InterPro" id="IPR001783">
    <property type="entry name" value="Lumazine-bd"/>
</dbReference>
<reference evidence="12 13" key="1">
    <citation type="submission" date="2020-10" db="EMBL/GenBank/DDBJ databases">
        <title>Ca. Dormibacterota MAGs.</title>
        <authorList>
            <person name="Montgomery K."/>
        </authorList>
    </citation>
    <scope>NUCLEOTIDE SEQUENCE [LARGE SCALE GENOMIC DNA]</scope>
    <source>
        <strain evidence="12">SC8811_S16_3</strain>
    </source>
</reference>
<dbReference type="EMBL" id="JAEKNQ010000057">
    <property type="protein sequence ID" value="MBJ7604409.1"/>
    <property type="molecule type" value="Genomic_DNA"/>
</dbReference>
<keyword evidence="8" id="KW-0677">Repeat</keyword>
<evidence type="ECO:0000256" key="7">
    <source>
        <dbReference type="ARBA" id="ARBA00022679"/>
    </source>
</evidence>
<dbReference type="FunFam" id="2.40.30.20:FF:000004">
    <property type="entry name" value="Riboflavin synthase, alpha subunit"/>
    <property type="match status" value="1"/>
</dbReference>
<sequence>MFTGIVSSLGSVAESRSGRLGITAADIAARLSIGASVAVNGVCLTVTDVEGQAFFADVVPETVARTNLGDLTAHQPVNLELPLSLAQGLDGHLVQGHVDAVVRVLTVRPVGLGSEIEFELPAELAPYVAEKASVTLDGTSLTVAGLAADARSFSVAFIPHTLERTIAGCYQSGTAVNLEVDVLARYVERLLGSRKQAG</sequence>
<feature type="repeat" description="Lumazine-binding" evidence="10">
    <location>
        <begin position="1"/>
        <end position="92"/>
    </location>
</feature>
<feature type="domain" description="Lumazine-binding" evidence="11">
    <location>
        <begin position="93"/>
        <end position="191"/>
    </location>
</feature>
<name>A0A934KF49_9BACT</name>
<dbReference type="PIRSF" id="PIRSF000498">
    <property type="entry name" value="Riboflavin_syn_A"/>
    <property type="match status" value="1"/>
</dbReference>
<dbReference type="InterPro" id="IPR026017">
    <property type="entry name" value="Lumazine-bd_dom"/>
</dbReference>
<dbReference type="GO" id="GO:0004746">
    <property type="term" value="F:riboflavin synthase activity"/>
    <property type="evidence" value="ECO:0007669"/>
    <property type="project" value="UniProtKB-UniRule"/>
</dbReference>
<dbReference type="InterPro" id="IPR017938">
    <property type="entry name" value="Riboflavin_synthase-like_b-brl"/>
</dbReference>
<evidence type="ECO:0000259" key="11">
    <source>
        <dbReference type="PROSITE" id="PS51177"/>
    </source>
</evidence>
<dbReference type="PANTHER" id="PTHR21098">
    <property type="entry name" value="RIBOFLAVIN SYNTHASE ALPHA CHAIN"/>
    <property type="match status" value="1"/>
</dbReference>
<proteinExistence type="predicted"/>
<dbReference type="PROSITE" id="PS51177">
    <property type="entry name" value="LUMAZINE_BIND"/>
    <property type="match status" value="2"/>
</dbReference>